<name>A0A0G2FAF8_9PEZI</name>
<dbReference type="EMBL" id="LCUC01000369">
    <property type="protein sequence ID" value="KKY31657.1"/>
    <property type="molecule type" value="Genomic_DNA"/>
</dbReference>
<reference evidence="2 3" key="1">
    <citation type="submission" date="2015-05" db="EMBL/GenBank/DDBJ databases">
        <title>Distinctive expansion of gene families associated with plant cell wall degradation and secondary metabolism in the genomes of grapevine trunk pathogens.</title>
        <authorList>
            <person name="Lawrence D.P."/>
            <person name="Travadon R."/>
            <person name="Rolshausen P.E."/>
            <person name="Baumgartner K."/>
        </authorList>
    </citation>
    <scope>NUCLEOTIDE SEQUENCE [LARGE SCALE GENOMIC DNA]</scope>
    <source>
        <strain evidence="2">DA912</strain>
    </source>
</reference>
<sequence>MLAVRQRAACVARRARLAAIAPRQATRSYASDHGHGDHHDHHHAPQVEESLGLGLYISLGAIGLSMFAYSTSRGKDSSLAKWIDSFMGESQKAWESRNTLRSDLKDQAARDRHLFAASQKDPGYELRAPELIDSGSPNNVPAGHYANLDKVIEHYQRQHLDEEARKAKKLGLSKTE</sequence>
<keyword evidence="3" id="KW-1185">Reference proteome</keyword>
<keyword evidence="2" id="KW-0830">Ubiquinone</keyword>
<evidence type="ECO:0000256" key="1">
    <source>
        <dbReference type="SAM" id="MobiDB-lite"/>
    </source>
</evidence>
<dbReference type="Proteomes" id="UP000034680">
    <property type="component" value="Unassembled WGS sequence"/>
</dbReference>
<protein>
    <submittedName>
        <fullName evidence="2">Putative nadh-ubiquinone oxidoreductase kDa subunit</fullName>
    </submittedName>
</protein>
<comment type="caution">
    <text evidence="2">The sequence shown here is derived from an EMBL/GenBank/DDBJ whole genome shotgun (WGS) entry which is preliminary data.</text>
</comment>
<organism evidence="2 3">
    <name type="scientific">Diaporthe ampelina</name>
    <dbReference type="NCBI Taxonomy" id="1214573"/>
    <lineage>
        <taxon>Eukaryota</taxon>
        <taxon>Fungi</taxon>
        <taxon>Dikarya</taxon>
        <taxon>Ascomycota</taxon>
        <taxon>Pezizomycotina</taxon>
        <taxon>Sordariomycetes</taxon>
        <taxon>Sordariomycetidae</taxon>
        <taxon>Diaporthales</taxon>
        <taxon>Diaporthaceae</taxon>
        <taxon>Diaporthe</taxon>
    </lineage>
</organism>
<evidence type="ECO:0000313" key="2">
    <source>
        <dbReference type="EMBL" id="KKY31657.1"/>
    </source>
</evidence>
<gene>
    <name evidence="2" type="ORF">UCDDA912_g08381</name>
</gene>
<reference evidence="2 3" key="2">
    <citation type="submission" date="2015-05" db="EMBL/GenBank/DDBJ databases">
        <authorList>
            <person name="Morales-Cruz A."/>
            <person name="Amrine K.C."/>
            <person name="Cantu D."/>
        </authorList>
    </citation>
    <scope>NUCLEOTIDE SEQUENCE [LARGE SCALE GENOMIC DNA]</scope>
    <source>
        <strain evidence="2">DA912</strain>
    </source>
</reference>
<dbReference type="InterPro" id="IPR034444">
    <property type="entry name" value="Nuo17.8"/>
</dbReference>
<proteinExistence type="predicted"/>
<dbReference type="STRING" id="1214573.A0A0G2FAF8"/>
<feature type="region of interest" description="Disordered" evidence="1">
    <location>
        <begin position="23"/>
        <end position="43"/>
    </location>
</feature>
<dbReference type="OrthoDB" id="2120038at2759"/>
<evidence type="ECO:0000313" key="3">
    <source>
        <dbReference type="Proteomes" id="UP000034680"/>
    </source>
</evidence>
<dbReference type="PANTHER" id="PTHR42100:SF1">
    <property type="entry name" value="OXIDOREDUCTASE 178 KDA SUBUNIT, PUTATIVE (AFU_ORTHOLOGUE AFUA_8G04320)-RELATED"/>
    <property type="match status" value="1"/>
</dbReference>
<dbReference type="GO" id="GO:0005739">
    <property type="term" value="C:mitochondrion"/>
    <property type="evidence" value="ECO:0007669"/>
    <property type="project" value="InterPro"/>
</dbReference>
<dbReference type="AlphaFoldDB" id="A0A0G2FAF8"/>
<dbReference type="PANTHER" id="PTHR42100">
    <property type="entry name" value="OXIDOREDUCTASE 178 KDA SUBUNIT, PUTATIVE (AFU_ORTHOLOGUE AFUA_8G04320)-RELATED"/>
    <property type="match status" value="1"/>
</dbReference>
<feature type="compositionally biased region" description="Basic and acidic residues" evidence="1">
    <location>
        <begin position="30"/>
        <end position="43"/>
    </location>
</feature>
<accession>A0A0G2FAF8</accession>